<accession>A0A9D1YAZ1</accession>
<proteinExistence type="inferred from homology"/>
<reference evidence="10" key="2">
    <citation type="submission" date="2021-04" db="EMBL/GenBank/DDBJ databases">
        <authorList>
            <person name="Gilroy R."/>
        </authorList>
    </citation>
    <scope>NUCLEOTIDE SEQUENCE</scope>
    <source>
        <strain evidence="10">1282</strain>
    </source>
</reference>
<dbReference type="GO" id="GO:0000105">
    <property type="term" value="P:L-histidine biosynthetic process"/>
    <property type="evidence" value="ECO:0007669"/>
    <property type="project" value="UniProtKB-UniRule"/>
</dbReference>
<evidence type="ECO:0000256" key="4">
    <source>
        <dbReference type="ARBA" id="ARBA00022605"/>
    </source>
</evidence>
<evidence type="ECO:0000256" key="1">
    <source>
        <dbReference type="ARBA" id="ARBA00004970"/>
    </source>
</evidence>
<keyword evidence="5 8" id="KW-0378">Hydrolase</keyword>
<dbReference type="GO" id="GO:0005737">
    <property type="term" value="C:cytoplasm"/>
    <property type="evidence" value="ECO:0007669"/>
    <property type="project" value="TreeGrafter"/>
</dbReference>
<evidence type="ECO:0000256" key="8">
    <source>
        <dbReference type="RuleBase" id="RU366003"/>
    </source>
</evidence>
<feature type="domain" description="PHP" evidence="9">
    <location>
        <begin position="8"/>
        <end position="198"/>
    </location>
</feature>
<reference evidence="10" key="1">
    <citation type="journal article" date="2021" name="PeerJ">
        <title>Extensive microbial diversity within the chicken gut microbiome revealed by metagenomics and culture.</title>
        <authorList>
            <person name="Gilroy R."/>
            <person name="Ravi A."/>
            <person name="Getino M."/>
            <person name="Pursley I."/>
            <person name="Horton D.L."/>
            <person name="Alikhan N.F."/>
            <person name="Baker D."/>
            <person name="Gharbi K."/>
            <person name="Hall N."/>
            <person name="Watson M."/>
            <person name="Adriaenssens E.M."/>
            <person name="Foster-Nyarko E."/>
            <person name="Jarju S."/>
            <person name="Secka A."/>
            <person name="Antonio M."/>
            <person name="Oren A."/>
            <person name="Chaudhuri R.R."/>
            <person name="La Ragione R."/>
            <person name="Hildebrand F."/>
            <person name="Pallen M.J."/>
        </authorList>
    </citation>
    <scope>NUCLEOTIDE SEQUENCE</scope>
    <source>
        <strain evidence="10">1282</strain>
    </source>
</reference>
<comment type="catalytic activity">
    <reaction evidence="7 8">
        <text>L-histidinol phosphate + H2O = L-histidinol + phosphate</text>
        <dbReference type="Rhea" id="RHEA:14465"/>
        <dbReference type="ChEBI" id="CHEBI:15377"/>
        <dbReference type="ChEBI" id="CHEBI:43474"/>
        <dbReference type="ChEBI" id="CHEBI:57699"/>
        <dbReference type="ChEBI" id="CHEBI:57980"/>
        <dbReference type="EC" id="3.1.3.15"/>
    </reaction>
</comment>
<dbReference type="NCBIfam" id="TIGR01856">
    <property type="entry name" value="hisJ_fam"/>
    <property type="match status" value="1"/>
</dbReference>
<dbReference type="Proteomes" id="UP000823915">
    <property type="component" value="Unassembled WGS sequence"/>
</dbReference>
<evidence type="ECO:0000256" key="5">
    <source>
        <dbReference type="ARBA" id="ARBA00022801"/>
    </source>
</evidence>
<dbReference type="InterPro" id="IPR016195">
    <property type="entry name" value="Pol/histidinol_Pase-like"/>
</dbReference>
<dbReference type="PANTHER" id="PTHR21039:SF0">
    <property type="entry name" value="HISTIDINOL-PHOSPHATASE"/>
    <property type="match status" value="1"/>
</dbReference>
<dbReference type="InterPro" id="IPR010140">
    <property type="entry name" value="Histidinol_P_phosphatase_HisJ"/>
</dbReference>
<dbReference type="AlphaFoldDB" id="A0A9D1YAZ1"/>
<dbReference type="EMBL" id="DXDU01000017">
    <property type="protein sequence ID" value="HIY25806.1"/>
    <property type="molecule type" value="Genomic_DNA"/>
</dbReference>
<evidence type="ECO:0000313" key="11">
    <source>
        <dbReference type="Proteomes" id="UP000823915"/>
    </source>
</evidence>
<protein>
    <recommendedName>
        <fullName evidence="3 8">Histidinol-phosphatase</fullName>
        <shortName evidence="8">HolPase</shortName>
        <ecNumber evidence="3 8">3.1.3.15</ecNumber>
    </recommendedName>
</protein>
<comment type="similarity">
    <text evidence="2 8">Belongs to the PHP hydrolase family. HisK subfamily.</text>
</comment>
<dbReference type="SUPFAM" id="SSF89550">
    <property type="entry name" value="PHP domain-like"/>
    <property type="match status" value="1"/>
</dbReference>
<dbReference type="InterPro" id="IPR004013">
    <property type="entry name" value="PHP_dom"/>
</dbReference>
<name>A0A9D1YAZ1_9FIRM</name>
<evidence type="ECO:0000256" key="6">
    <source>
        <dbReference type="ARBA" id="ARBA00023102"/>
    </source>
</evidence>
<evidence type="ECO:0000256" key="3">
    <source>
        <dbReference type="ARBA" id="ARBA00013085"/>
    </source>
</evidence>
<gene>
    <name evidence="10" type="ORF">H9838_01365</name>
</gene>
<evidence type="ECO:0000313" key="10">
    <source>
        <dbReference type="EMBL" id="HIY25806.1"/>
    </source>
</evidence>
<evidence type="ECO:0000259" key="9">
    <source>
        <dbReference type="Pfam" id="PF02811"/>
    </source>
</evidence>
<comment type="caution">
    <text evidence="10">The sequence shown here is derived from an EMBL/GenBank/DDBJ whole genome shotgun (WGS) entry which is preliminary data.</text>
</comment>
<comment type="pathway">
    <text evidence="1 8">Amino-acid biosynthesis; L-histidine biosynthesis; L-histidine from 5-phospho-alpha-D-ribose 1-diphosphate: step 8/9.</text>
</comment>
<dbReference type="GO" id="GO:0004401">
    <property type="term" value="F:histidinol-phosphatase activity"/>
    <property type="evidence" value="ECO:0007669"/>
    <property type="project" value="UniProtKB-UniRule"/>
</dbReference>
<sequence>MEHRFACDCHNHSHCSPDGDHSVEAMGARAGELGLYAWTLTDHCECQNWTGRYRPRVERAWEEMKAPRLPEGLRFYRGIELGQPNQDPAHAREALAGRDYDFVIGSIHNIRGYEDFFYLDYSKEPADFVDRVLSAYWEEELEVIEWGDFDSLGHLTYPLRYIQGDHGIPVDLSKHRERIDAIFQALIEKGKALELNTSGLRQKIGRTLPDLPLLRRYRELGGELVTLGSDAHRTEDLAKGIDEGMELLKEAGFGEFALYVKRQPVLLPLE</sequence>
<dbReference type="Pfam" id="PF02811">
    <property type="entry name" value="PHP"/>
    <property type="match status" value="1"/>
</dbReference>
<keyword evidence="4 8" id="KW-0028">Amino-acid biosynthesis</keyword>
<evidence type="ECO:0000256" key="2">
    <source>
        <dbReference type="ARBA" id="ARBA00009152"/>
    </source>
</evidence>
<dbReference type="Gene3D" id="3.20.20.140">
    <property type="entry name" value="Metal-dependent hydrolases"/>
    <property type="match status" value="1"/>
</dbReference>
<dbReference type="EC" id="3.1.3.15" evidence="3 8"/>
<organism evidence="10 11">
    <name type="scientific">Candidatus Acutalibacter pullistercoris</name>
    <dbReference type="NCBI Taxonomy" id="2838418"/>
    <lineage>
        <taxon>Bacteria</taxon>
        <taxon>Bacillati</taxon>
        <taxon>Bacillota</taxon>
        <taxon>Clostridia</taxon>
        <taxon>Eubacteriales</taxon>
        <taxon>Acutalibacteraceae</taxon>
        <taxon>Acutalibacter</taxon>
    </lineage>
</organism>
<dbReference type="PANTHER" id="PTHR21039">
    <property type="entry name" value="HISTIDINOL PHOSPHATASE-RELATED"/>
    <property type="match status" value="1"/>
</dbReference>
<evidence type="ECO:0000256" key="7">
    <source>
        <dbReference type="ARBA" id="ARBA00049158"/>
    </source>
</evidence>
<keyword evidence="6 8" id="KW-0368">Histidine biosynthesis</keyword>